<dbReference type="PANTHER" id="PTHR42815">
    <property type="entry name" value="FAD-BINDING, PUTATIVE (AFU_ORTHOLOGUE AFUA_6G07600)-RELATED"/>
    <property type="match status" value="1"/>
</dbReference>
<sequence>MATYHDGELSVQHRAGLQTPAASALRAIRSSFPEVAMAFLTRQPMIVIGAADPAGRLWTTLLTGDPGFLQPTETTLAVHSLPHPEDPLAEALAAPAKVGMIAIEPASRRRMRINGTSEPVPGGLLITPDQVISNCPKYIQQRTPDPLPPTPLTLHRGAALTPAQQRALEETDTFFVTTASPEGDADASHRGGSPGFVRVLSPTRLRWPDYRGNTMFLTLGNLELNPAAALLVPSWSTGSLLHLTGTAETVWNEAETAAFPGAQRLVDFTVEEVREITGAMPFRWSAPAYSKFNPPAAAGT</sequence>
<gene>
    <name evidence="2" type="ORF">GCM10009550_31550</name>
</gene>
<comment type="caution">
    <text evidence="2">The sequence shown here is derived from an EMBL/GenBank/DDBJ whole genome shotgun (WGS) entry which is preliminary data.</text>
</comment>
<protein>
    <submittedName>
        <fullName evidence="2">Pyridoxamine 5'-phosphate oxidase family protein</fullName>
    </submittedName>
</protein>
<proteinExistence type="predicted"/>
<dbReference type="InterPro" id="IPR011576">
    <property type="entry name" value="Pyridox_Oxase_N"/>
</dbReference>
<reference evidence="3" key="1">
    <citation type="journal article" date="2019" name="Int. J. Syst. Evol. Microbiol.">
        <title>The Global Catalogue of Microorganisms (GCM) 10K type strain sequencing project: providing services to taxonomists for standard genome sequencing and annotation.</title>
        <authorList>
            <consortium name="The Broad Institute Genomics Platform"/>
            <consortium name="The Broad Institute Genome Sequencing Center for Infectious Disease"/>
            <person name="Wu L."/>
            <person name="Ma J."/>
        </authorList>
    </citation>
    <scope>NUCLEOTIDE SEQUENCE [LARGE SCALE GENOMIC DNA]</scope>
    <source>
        <strain evidence="3">JCM 10696</strain>
    </source>
</reference>
<name>A0ABP4BLQ8_9ACTN</name>
<dbReference type="PANTHER" id="PTHR42815:SF2">
    <property type="entry name" value="FAD-BINDING, PUTATIVE (AFU_ORTHOLOGUE AFUA_6G07600)-RELATED"/>
    <property type="match status" value="1"/>
</dbReference>
<evidence type="ECO:0000313" key="3">
    <source>
        <dbReference type="Proteomes" id="UP001500665"/>
    </source>
</evidence>
<dbReference type="Proteomes" id="UP001500665">
    <property type="component" value="Unassembled WGS sequence"/>
</dbReference>
<dbReference type="Pfam" id="PF01243">
    <property type="entry name" value="PNPOx_N"/>
    <property type="match status" value="1"/>
</dbReference>
<evidence type="ECO:0000313" key="2">
    <source>
        <dbReference type="EMBL" id="GAA0951659.1"/>
    </source>
</evidence>
<dbReference type="InterPro" id="IPR012349">
    <property type="entry name" value="Split_barrel_FMN-bd"/>
</dbReference>
<dbReference type="Gene3D" id="2.30.110.10">
    <property type="entry name" value="Electron Transport, Fmn-binding Protein, Chain A"/>
    <property type="match status" value="1"/>
</dbReference>
<dbReference type="EMBL" id="BAAAHH010000011">
    <property type="protein sequence ID" value="GAA0951659.1"/>
    <property type="molecule type" value="Genomic_DNA"/>
</dbReference>
<feature type="domain" description="Pyridoxamine 5'-phosphate oxidase N-terminal" evidence="1">
    <location>
        <begin position="160"/>
        <end position="266"/>
    </location>
</feature>
<evidence type="ECO:0000259" key="1">
    <source>
        <dbReference type="Pfam" id="PF01243"/>
    </source>
</evidence>
<dbReference type="RefSeq" id="WP_344241378.1">
    <property type="nucleotide sequence ID" value="NZ_BAAAHH010000011.1"/>
</dbReference>
<organism evidence="2 3">
    <name type="scientific">Actinocorallia libanotica</name>
    <dbReference type="NCBI Taxonomy" id="46162"/>
    <lineage>
        <taxon>Bacteria</taxon>
        <taxon>Bacillati</taxon>
        <taxon>Actinomycetota</taxon>
        <taxon>Actinomycetes</taxon>
        <taxon>Streptosporangiales</taxon>
        <taxon>Thermomonosporaceae</taxon>
        <taxon>Actinocorallia</taxon>
    </lineage>
</organism>
<dbReference type="SUPFAM" id="SSF50475">
    <property type="entry name" value="FMN-binding split barrel"/>
    <property type="match status" value="1"/>
</dbReference>
<keyword evidence="3" id="KW-1185">Reference proteome</keyword>
<accession>A0ABP4BLQ8</accession>